<evidence type="ECO:0000313" key="3">
    <source>
        <dbReference type="Proteomes" id="UP000434580"/>
    </source>
</evidence>
<evidence type="ECO:0000259" key="1">
    <source>
        <dbReference type="PROSITE" id="PS51819"/>
    </source>
</evidence>
<dbReference type="InterPro" id="IPR029068">
    <property type="entry name" value="Glyas_Bleomycin-R_OHBP_Dase"/>
</dbReference>
<dbReference type="InterPro" id="IPR037523">
    <property type="entry name" value="VOC_core"/>
</dbReference>
<dbReference type="SUPFAM" id="SSF54593">
    <property type="entry name" value="Glyoxalase/Bleomycin resistance protein/Dihydroxybiphenyl dioxygenase"/>
    <property type="match status" value="1"/>
</dbReference>
<dbReference type="PROSITE" id="PS51819">
    <property type="entry name" value="VOC"/>
    <property type="match status" value="1"/>
</dbReference>
<dbReference type="OrthoDB" id="9800438at2"/>
<name>A0A5S9PBG6_9GAMM</name>
<evidence type="ECO:0000313" key="2">
    <source>
        <dbReference type="EMBL" id="CAA0101988.1"/>
    </source>
</evidence>
<protein>
    <recommendedName>
        <fullName evidence="1">VOC domain-containing protein</fullName>
    </recommendedName>
</protein>
<sequence length="132" mass="14613">MIDHLSTYTTDYPKTHAFYQAAFETLGYSQQAEFVAHWNESFPTQRNCAFGPEGKPVFWIIETQTPATPRHIAFAASSRAAVDAFYQAGLAEGGHCNGKPGLRPVYHADYYGAFLIDPDGNNVEAVCHLPEN</sequence>
<dbReference type="EMBL" id="CACSII010000010">
    <property type="protein sequence ID" value="CAA0101988.1"/>
    <property type="molecule type" value="Genomic_DNA"/>
</dbReference>
<dbReference type="InterPro" id="IPR004360">
    <property type="entry name" value="Glyas_Fos-R_dOase_dom"/>
</dbReference>
<dbReference type="CDD" id="cd07262">
    <property type="entry name" value="VOC_like"/>
    <property type="match status" value="1"/>
</dbReference>
<accession>A0A5S9PBG6</accession>
<dbReference type="Pfam" id="PF00903">
    <property type="entry name" value="Glyoxalase"/>
    <property type="match status" value="1"/>
</dbReference>
<proteinExistence type="predicted"/>
<gene>
    <name evidence="2" type="ORF">DPBNPPHM_03952</name>
</gene>
<dbReference type="PANTHER" id="PTHR35006:SF2">
    <property type="entry name" value="GLYOXALASE FAMILY PROTEIN (AFU_ORTHOLOGUE AFUA_5G14830)"/>
    <property type="match status" value="1"/>
</dbReference>
<dbReference type="PANTHER" id="PTHR35006">
    <property type="entry name" value="GLYOXALASE FAMILY PROTEIN (AFU_ORTHOLOGUE AFUA_5G14830)"/>
    <property type="match status" value="1"/>
</dbReference>
<reference evidence="2 3" key="1">
    <citation type="submission" date="2019-11" db="EMBL/GenBank/DDBJ databases">
        <authorList>
            <person name="Holert J."/>
        </authorList>
    </citation>
    <scope>NUCLEOTIDE SEQUENCE [LARGE SCALE GENOMIC DNA]</scope>
    <source>
        <strain evidence="2">BC5_2</strain>
    </source>
</reference>
<dbReference type="AlphaFoldDB" id="A0A5S9PBG6"/>
<dbReference type="Proteomes" id="UP000434580">
    <property type="component" value="Unassembled WGS sequence"/>
</dbReference>
<feature type="domain" description="VOC" evidence="1">
    <location>
        <begin position="1"/>
        <end position="128"/>
    </location>
</feature>
<dbReference type="Gene3D" id="3.10.180.10">
    <property type="entry name" value="2,3-Dihydroxybiphenyl 1,2-Dioxygenase, domain 1"/>
    <property type="match status" value="1"/>
</dbReference>
<organism evidence="2 3">
    <name type="scientific">BD1-7 clade bacterium</name>
    <dbReference type="NCBI Taxonomy" id="2029982"/>
    <lineage>
        <taxon>Bacteria</taxon>
        <taxon>Pseudomonadati</taxon>
        <taxon>Pseudomonadota</taxon>
        <taxon>Gammaproteobacteria</taxon>
        <taxon>Cellvibrionales</taxon>
        <taxon>Spongiibacteraceae</taxon>
        <taxon>BD1-7 clade</taxon>
    </lineage>
</organism>